<dbReference type="GO" id="GO:0006538">
    <property type="term" value="P:L-glutamate catabolic process"/>
    <property type="evidence" value="ECO:0007669"/>
    <property type="project" value="TreeGrafter"/>
</dbReference>
<accession>A0A182W343</accession>
<reference evidence="11" key="2">
    <citation type="submission" date="2020-05" db="UniProtKB">
        <authorList>
            <consortium name="EnsemblMetazoa"/>
        </authorList>
    </citation>
    <scope>IDENTIFICATION</scope>
    <source>
        <strain evidence="11">MINIMUS1</strain>
    </source>
</reference>
<evidence type="ECO:0000259" key="10">
    <source>
        <dbReference type="SMART" id="SM00839"/>
    </source>
</evidence>
<dbReference type="PRINTS" id="PR00082">
    <property type="entry name" value="GLFDHDRGNASE"/>
</dbReference>
<dbReference type="Gene3D" id="3.40.50.10860">
    <property type="entry name" value="Leucine Dehydrogenase, chain A, domain 1"/>
    <property type="match status" value="1"/>
</dbReference>
<dbReference type="PANTHER" id="PTHR11606:SF13">
    <property type="entry name" value="GLUTAMATE DEHYDROGENASE 1, MITOCHONDRIAL"/>
    <property type="match status" value="1"/>
</dbReference>
<dbReference type="CDD" id="cd01076">
    <property type="entry name" value="NAD_bind_1_Glu_DH"/>
    <property type="match status" value="1"/>
</dbReference>
<protein>
    <recommendedName>
        <fullName evidence="3">glutamate dehydrogenase [NAD(P)(+)]</fullName>
        <ecNumber evidence="3">1.4.1.3</ecNumber>
    </recommendedName>
</protein>
<dbReference type="SMART" id="SM00839">
    <property type="entry name" value="ELFV_dehydrog"/>
    <property type="match status" value="1"/>
</dbReference>
<comment type="subcellular location">
    <subcellularLocation>
        <location evidence="1">Mitochondrion</location>
    </subcellularLocation>
</comment>
<keyword evidence="9" id="KW-0732">Signal</keyword>
<proteinExistence type="inferred from homology"/>
<dbReference type="Pfam" id="PF00208">
    <property type="entry name" value="ELFV_dehydrog"/>
    <property type="match status" value="1"/>
</dbReference>
<dbReference type="InterPro" id="IPR006096">
    <property type="entry name" value="Glu/Leu/Phe/Val/Trp_DH_C"/>
</dbReference>
<dbReference type="InterPro" id="IPR006097">
    <property type="entry name" value="Glu/Leu/Phe/Val/Trp_DH_dimer"/>
</dbReference>
<keyword evidence="5" id="KW-0496">Mitochondrion</keyword>
<comment type="catalytic activity">
    <reaction evidence="6">
        <text>L-glutamate + NAD(+) + H2O = 2-oxoglutarate + NH4(+) + NADH + H(+)</text>
        <dbReference type="Rhea" id="RHEA:15133"/>
        <dbReference type="ChEBI" id="CHEBI:15377"/>
        <dbReference type="ChEBI" id="CHEBI:15378"/>
        <dbReference type="ChEBI" id="CHEBI:16810"/>
        <dbReference type="ChEBI" id="CHEBI:28938"/>
        <dbReference type="ChEBI" id="CHEBI:29985"/>
        <dbReference type="ChEBI" id="CHEBI:57540"/>
        <dbReference type="ChEBI" id="CHEBI:57945"/>
        <dbReference type="EC" id="1.4.1.3"/>
    </reaction>
</comment>
<dbReference type="EnsemblMetazoa" id="AMIN004754-RA">
    <property type="protein sequence ID" value="AMIN004754-PA"/>
    <property type="gene ID" value="AMIN004754"/>
</dbReference>
<feature type="chain" id="PRO_5008140747" description="glutamate dehydrogenase [NAD(P)(+)]" evidence="9">
    <location>
        <begin position="17"/>
        <end position="548"/>
    </location>
</feature>
<dbReference type="InterPro" id="IPR033922">
    <property type="entry name" value="NAD_bind_Glu_DH"/>
</dbReference>
<dbReference type="Gene3D" id="3.40.50.720">
    <property type="entry name" value="NAD(P)-binding Rossmann-like Domain"/>
    <property type="match status" value="2"/>
</dbReference>
<dbReference type="AlphaFoldDB" id="A0A182W343"/>
<dbReference type="GO" id="GO:0005739">
    <property type="term" value="C:mitochondrion"/>
    <property type="evidence" value="ECO:0007669"/>
    <property type="project" value="UniProtKB-SubCell"/>
</dbReference>
<dbReference type="InterPro" id="IPR006095">
    <property type="entry name" value="Glu/Leu/Phe/Val/Trp_DH"/>
</dbReference>
<dbReference type="FunFam" id="3.40.50.720:FF:000100">
    <property type="entry name" value="Glutamate dehydrogenase 1, mitochondrial"/>
    <property type="match status" value="1"/>
</dbReference>
<comment type="similarity">
    <text evidence="2 8">Belongs to the Glu/Leu/Phe/Val dehydrogenases family.</text>
</comment>
<evidence type="ECO:0000256" key="5">
    <source>
        <dbReference type="ARBA" id="ARBA00023128"/>
    </source>
</evidence>
<feature type="signal peptide" evidence="9">
    <location>
        <begin position="1"/>
        <end position="16"/>
    </location>
</feature>
<evidence type="ECO:0000256" key="4">
    <source>
        <dbReference type="ARBA" id="ARBA00023002"/>
    </source>
</evidence>
<evidence type="ECO:0000256" key="2">
    <source>
        <dbReference type="ARBA" id="ARBA00006382"/>
    </source>
</evidence>
<dbReference type="PROSITE" id="PS00074">
    <property type="entry name" value="GLFV_DEHYDROGENASE"/>
    <property type="match status" value="1"/>
</dbReference>
<dbReference type="SUPFAM" id="SSF51735">
    <property type="entry name" value="NAD(P)-binding Rossmann-fold domains"/>
    <property type="match status" value="2"/>
</dbReference>
<dbReference type="Pfam" id="PF02812">
    <property type="entry name" value="ELFV_dehydrog_N"/>
    <property type="match status" value="1"/>
</dbReference>
<evidence type="ECO:0000256" key="9">
    <source>
        <dbReference type="SAM" id="SignalP"/>
    </source>
</evidence>
<feature type="domain" description="Glutamate/phenylalanine/leucine/valine/L-tryptophan dehydrogenase C-terminal" evidence="10">
    <location>
        <begin position="157"/>
        <end position="545"/>
    </location>
</feature>
<dbReference type="InterPro" id="IPR033524">
    <property type="entry name" value="Glu/Leu/Phe/Val_DH_AS"/>
</dbReference>
<name>A0A182W343_9DIPT</name>
<evidence type="ECO:0000313" key="11">
    <source>
        <dbReference type="EnsemblMetazoa" id="AMIN004754-PA"/>
    </source>
</evidence>
<evidence type="ECO:0000256" key="6">
    <source>
        <dbReference type="ARBA" id="ARBA00047867"/>
    </source>
</evidence>
<keyword evidence="4 8" id="KW-0560">Oxidoreductase</keyword>
<evidence type="ECO:0000313" key="12">
    <source>
        <dbReference type="Proteomes" id="UP000075920"/>
    </source>
</evidence>
<dbReference type="SUPFAM" id="SSF53223">
    <property type="entry name" value="Aminoacid dehydrogenase-like, N-terminal domain"/>
    <property type="match status" value="1"/>
</dbReference>
<dbReference type="EC" id="1.4.1.3" evidence="3"/>
<keyword evidence="12" id="KW-1185">Reference proteome</keyword>
<dbReference type="VEuPathDB" id="VectorBase:AMIN004754"/>
<reference evidence="12" key="1">
    <citation type="submission" date="2013-03" db="EMBL/GenBank/DDBJ databases">
        <title>The Genome Sequence of Anopheles minimus MINIMUS1.</title>
        <authorList>
            <consortium name="The Broad Institute Genomics Platform"/>
            <person name="Neafsey D.E."/>
            <person name="Walton C."/>
            <person name="Walker B."/>
            <person name="Young S.K."/>
            <person name="Zeng Q."/>
            <person name="Gargeya S."/>
            <person name="Fitzgerald M."/>
            <person name="Haas B."/>
            <person name="Abouelleil A."/>
            <person name="Allen A.W."/>
            <person name="Alvarado L."/>
            <person name="Arachchi H.M."/>
            <person name="Berlin A.M."/>
            <person name="Chapman S.B."/>
            <person name="Gainer-Dewar J."/>
            <person name="Goldberg J."/>
            <person name="Griggs A."/>
            <person name="Gujja S."/>
            <person name="Hansen M."/>
            <person name="Howarth C."/>
            <person name="Imamovic A."/>
            <person name="Ireland A."/>
            <person name="Larimer J."/>
            <person name="McCowan C."/>
            <person name="Murphy C."/>
            <person name="Pearson M."/>
            <person name="Poon T.W."/>
            <person name="Priest M."/>
            <person name="Roberts A."/>
            <person name="Saif S."/>
            <person name="Shea T."/>
            <person name="Sisk P."/>
            <person name="Sykes S."/>
            <person name="Wortman J."/>
            <person name="Nusbaum C."/>
            <person name="Birren B."/>
        </authorList>
    </citation>
    <scope>NUCLEOTIDE SEQUENCE [LARGE SCALE GENOMIC DNA]</scope>
    <source>
        <strain evidence="12">MINIMUS1</strain>
    </source>
</reference>
<dbReference type="InterPro" id="IPR046346">
    <property type="entry name" value="Aminoacid_DH-like_N_sf"/>
</dbReference>
<dbReference type="PANTHER" id="PTHR11606">
    <property type="entry name" value="GLUTAMATE DEHYDROGENASE"/>
    <property type="match status" value="1"/>
</dbReference>
<dbReference type="GO" id="GO:0004352">
    <property type="term" value="F:glutamate dehydrogenase (NAD+) activity"/>
    <property type="evidence" value="ECO:0007669"/>
    <property type="project" value="TreeGrafter"/>
</dbReference>
<evidence type="ECO:0000256" key="3">
    <source>
        <dbReference type="ARBA" id="ARBA00012889"/>
    </source>
</evidence>
<evidence type="ECO:0000256" key="7">
    <source>
        <dbReference type="ARBA" id="ARBA00048577"/>
    </source>
</evidence>
<comment type="catalytic activity">
    <reaction evidence="7">
        <text>L-glutamate + NADP(+) + H2O = 2-oxoglutarate + NH4(+) + NADPH + H(+)</text>
        <dbReference type="Rhea" id="RHEA:11612"/>
        <dbReference type="ChEBI" id="CHEBI:15377"/>
        <dbReference type="ChEBI" id="CHEBI:15378"/>
        <dbReference type="ChEBI" id="CHEBI:16810"/>
        <dbReference type="ChEBI" id="CHEBI:28938"/>
        <dbReference type="ChEBI" id="CHEBI:29985"/>
        <dbReference type="ChEBI" id="CHEBI:57783"/>
        <dbReference type="ChEBI" id="CHEBI:58349"/>
        <dbReference type="EC" id="1.4.1.3"/>
    </reaction>
</comment>
<dbReference type="STRING" id="112268.A0A182W343"/>
<dbReference type="InterPro" id="IPR036291">
    <property type="entry name" value="NAD(P)-bd_dom_sf"/>
</dbReference>
<sequence>MLHLLSLFLALRFTAKDYVAECSFISKSQPDLIIVLSLSTGIRFSLDVSRDEVKALSALMTFKCACVDVPFGGAKAGVKIDPRKYSEHELEKITRRFALELSKKGFIGPGIDVPAPDMGTGEREMSWIADTYAKTIGHLDINAHACVTGKPINQGGIHGRVSATGRGVFHGLDNFIKEANYMAQIGTTPGWGGKTFIVQGFGNVGLHSCRYLTRAGATCIGVIEHDGSIFNPQGIDPKALEDYKNEKGTIVGYPGAQPYEGENLMYEQCDIFIPAAVEKVITADNAGRINAKIIAEAANGPTTPAADKILIDRNILVIPDLYINAGGVTVSFFEWLKNLNHVSYGRLTFKYERESNYHLLESVQRSLEARFGTVGGKIPIEASEAFTKRISGASEKDIVHSGLDYTMERSARAIMTTAMRYNLGLDLRSAAYINSIEKIFQTYPSVQESLEKHLSAEDKSVQASLERRFGNVGGKIPVTPSEAFQKRISGASEKDIVHSGLDYTMERSARAIMKTAMKYNLGLDLRSAAYVNSIEKIFQTYRDAGLAF</sequence>
<dbReference type="Proteomes" id="UP000075920">
    <property type="component" value="Unassembled WGS sequence"/>
</dbReference>
<organism evidence="11 12">
    <name type="scientific">Anopheles minimus</name>
    <dbReference type="NCBI Taxonomy" id="112268"/>
    <lineage>
        <taxon>Eukaryota</taxon>
        <taxon>Metazoa</taxon>
        <taxon>Ecdysozoa</taxon>
        <taxon>Arthropoda</taxon>
        <taxon>Hexapoda</taxon>
        <taxon>Insecta</taxon>
        <taxon>Pterygota</taxon>
        <taxon>Neoptera</taxon>
        <taxon>Endopterygota</taxon>
        <taxon>Diptera</taxon>
        <taxon>Nematocera</taxon>
        <taxon>Culicoidea</taxon>
        <taxon>Culicidae</taxon>
        <taxon>Anophelinae</taxon>
        <taxon>Anopheles</taxon>
    </lineage>
</organism>
<evidence type="ECO:0000256" key="1">
    <source>
        <dbReference type="ARBA" id="ARBA00004173"/>
    </source>
</evidence>
<evidence type="ECO:0000256" key="8">
    <source>
        <dbReference type="RuleBase" id="RU004417"/>
    </source>
</evidence>